<gene>
    <name evidence="1" type="ORF">T4B_12277</name>
</gene>
<reference evidence="1 2" key="1">
    <citation type="submission" date="2015-01" db="EMBL/GenBank/DDBJ databases">
        <title>Evolution of Trichinella species and genotypes.</title>
        <authorList>
            <person name="Korhonen P.K."/>
            <person name="Edoardo P."/>
            <person name="Giuseppe L.R."/>
            <person name="Gasser R.B."/>
        </authorList>
    </citation>
    <scope>NUCLEOTIDE SEQUENCE [LARGE SCALE GENOMIC DNA]</scope>
    <source>
        <strain evidence="1">ISS588</strain>
    </source>
</reference>
<comment type="caution">
    <text evidence="1">The sequence shown here is derived from an EMBL/GenBank/DDBJ whole genome shotgun (WGS) entry which is preliminary data.</text>
</comment>
<dbReference type="Proteomes" id="UP000054805">
    <property type="component" value="Unassembled WGS sequence"/>
</dbReference>
<protein>
    <submittedName>
        <fullName evidence="1">Uncharacterized protein</fullName>
    </submittedName>
</protein>
<evidence type="ECO:0000313" key="1">
    <source>
        <dbReference type="EMBL" id="KRY97959.1"/>
    </source>
</evidence>
<name>A0A0V1GI93_TRIPS</name>
<accession>A0A0V1GI93</accession>
<proteinExistence type="predicted"/>
<evidence type="ECO:0000313" key="2">
    <source>
        <dbReference type="Proteomes" id="UP000054805"/>
    </source>
</evidence>
<dbReference type="AlphaFoldDB" id="A0A0V1GI93"/>
<keyword evidence="2" id="KW-1185">Reference proteome</keyword>
<organism evidence="1 2">
    <name type="scientific">Trichinella pseudospiralis</name>
    <name type="common">Parasitic roundworm</name>
    <dbReference type="NCBI Taxonomy" id="6337"/>
    <lineage>
        <taxon>Eukaryota</taxon>
        <taxon>Metazoa</taxon>
        <taxon>Ecdysozoa</taxon>
        <taxon>Nematoda</taxon>
        <taxon>Enoplea</taxon>
        <taxon>Dorylaimia</taxon>
        <taxon>Trichinellida</taxon>
        <taxon>Trichinellidae</taxon>
        <taxon>Trichinella</taxon>
    </lineage>
</organism>
<dbReference type="EMBL" id="JYDS01002039">
    <property type="protein sequence ID" value="KRY97959.1"/>
    <property type="molecule type" value="Genomic_DNA"/>
</dbReference>
<sequence>MQIILLPEAEPGASPRAGDFRKFQIFKNFLKFSLRQRPRRYAPGYASGIFTKFFEFFRILAPGVAPGYASGQIKICICPQDMPLAFYCTIFALRLCENLHM</sequence>